<protein>
    <recommendedName>
        <fullName evidence="4">Zinc-finger</fullName>
    </recommendedName>
</protein>
<dbReference type="RefSeq" id="WP_108309298.1">
    <property type="nucleotide sequence ID" value="NZ_CP020921.1"/>
</dbReference>
<dbReference type="Proteomes" id="UP000244792">
    <property type="component" value="Chromosome"/>
</dbReference>
<name>A0A2R4W111_THEAF</name>
<dbReference type="EMBL" id="CP020921">
    <property type="protein sequence ID" value="AWB10503.1"/>
    <property type="molecule type" value="Genomic_DNA"/>
</dbReference>
<gene>
    <name evidence="2" type="ORF">TDSAC_1158</name>
</gene>
<dbReference type="OrthoDB" id="9782842at2"/>
<accession>A0A2R4W111</accession>
<evidence type="ECO:0008006" key="4">
    <source>
        <dbReference type="Google" id="ProtNLM"/>
    </source>
</evidence>
<dbReference type="AlphaFoldDB" id="A0A2R4W111"/>
<evidence type="ECO:0000256" key="1">
    <source>
        <dbReference type="SAM" id="Phobius"/>
    </source>
</evidence>
<keyword evidence="3" id="KW-1185">Reference proteome</keyword>
<feature type="transmembrane region" description="Helical" evidence="1">
    <location>
        <begin position="79"/>
        <end position="104"/>
    </location>
</feature>
<keyword evidence="1" id="KW-0812">Transmembrane</keyword>
<evidence type="ECO:0000313" key="3">
    <source>
        <dbReference type="Proteomes" id="UP000244792"/>
    </source>
</evidence>
<sequence>MSCDECKKLIELEELGIITSKQLLELEAHVANCPKCFYLRQRSKQLTYSLKNLPIMSVPDDLFSLIVYRIEKQTFIKNLIFFSTSMSFIFLIGSILLNNINYSIFSIDIEESVFYAFEVVWEIFYNNVSLIYLLIGSFLAFIIFSVYKKRKELLS</sequence>
<feature type="transmembrane region" description="Helical" evidence="1">
    <location>
        <begin position="124"/>
        <end position="147"/>
    </location>
</feature>
<organism evidence="2 3">
    <name type="scientific">Thermodesulfobium acidiphilum</name>
    <dbReference type="NCBI Taxonomy" id="1794699"/>
    <lineage>
        <taxon>Bacteria</taxon>
        <taxon>Pseudomonadati</taxon>
        <taxon>Thermodesulfobiota</taxon>
        <taxon>Thermodesulfobiia</taxon>
        <taxon>Thermodesulfobiales</taxon>
        <taxon>Thermodesulfobiaceae</taxon>
        <taxon>Thermodesulfobium</taxon>
    </lineage>
</organism>
<reference evidence="2 3" key="1">
    <citation type="submission" date="2017-04" db="EMBL/GenBank/DDBJ databases">
        <title>Genomic insights into metabolism of Thermodesulfobium acidiphilum.</title>
        <authorList>
            <person name="Toshchakov S.V."/>
            <person name="Frolov E.N."/>
            <person name="Kublanov I.V."/>
            <person name="Samarov N.I."/>
            <person name="Novikov A."/>
            <person name="Lebedinsky A.V."/>
            <person name="Bonch-Osmolovskaya E.A."/>
            <person name="Chernyh N.A."/>
        </authorList>
    </citation>
    <scope>NUCLEOTIDE SEQUENCE [LARGE SCALE GENOMIC DNA]</scope>
    <source>
        <strain evidence="2 3">3127-1</strain>
    </source>
</reference>
<keyword evidence="1" id="KW-1133">Transmembrane helix</keyword>
<dbReference type="KEGG" id="taci:TDSAC_1158"/>
<proteinExistence type="predicted"/>
<evidence type="ECO:0000313" key="2">
    <source>
        <dbReference type="EMBL" id="AWB10503.1"/>
    </source>
</evidence>
<keyword evidence="1" id="KW-0472">Membrane</keyword>